<dbReference type="InterPro" id="IPR005274">
    <property type="entry name" value="IM_pro_YhjD"/>
</dbReference>
<dbReference type="Proteomes" id="UP000215506">
    <property type="component" value="Unassembled WGS sequence"/>
</dbReference>
<sequence>MLDKVKARIQREVRARPWLDHAVRAGGSYQRQRGDYFAAGITYFTVLSLFPLLMVAFAVAGFVLARDPHLLEELRDKIVENIPGSFGGQVNDLIDQAIKSRTSVGLIGLFIAAYSGLGWMANLRAALTEQWEQPAHEGNWFKTKLSDLMALAGLGVAMVVSLGLSALSSSGLALQLLESVGLDKAPGVSWLLRLLTLVLAVLASWAVFVWIIARLPRQPVTFTSAVRAAFIAAIAFEIWKQVASFYLQKVLTSPAGVAFGSIIGLMVFAYITARIILFATAWAATARENEVEAEIPAPGPAVIEPRMHAGMTASTGLALFGVGAALGSMIGIARRKR</sequence>
<dbReference type="InterPro" id="IPR017039">
    <property type="entry name" value="Virul_fac_BrkB"/>
</dbReference>
<keyword evidence="5 6" id="KW-0472">Membrane</keyword>
<protein>
    <submittedName>
        <fullName evidence="7">Inner membrane protein YhjD</fullName>
    </submittedName>
</protein>
<dbReference type="Pfam" id="PF03631">
    <property type="entry name" value="Virul_fac_BrkB"/>
    <property type="match status" value="1"/>
</dbReference>
<keyword evidence="2" id="KW-1003">Cell membrane</keyword>
<evidence type="ECO:0000313" key="7">
    <source>
        <dbReference type="EMBL" id="OXR45325.1"/>
    </source>
</evidence>
<proteinExistence type="predicted"/>
<evidence type="ECO:0000256" key="1">
    <source>
        <dbReference type="ARBA" id="ARBA00004651"/>
    </source>
</evidence>
<keyword evidence="4 6" id="KW-1133">Transmembrane helix</keyword>
<evidence type="ECO:0000256" key="2">
    <source>
        <dbReference type="ARBA" id="ARBA00022475"/>
    </source>
</evidence>
<dbReference type="RefSeq" id="WP_039776664.1">
    <property type="nucleotide sequence ID" value="NZ_JAAXOR010000007.1"/>
</dbReference>
<reference evidence="7 8" key="1">
    <citation type="submission" date="2017-07" db="EMBL/GenBank/DDBJ databases">
        <title>First draft Genome Sequence of Nocardia cerradoensis isolated from human infection.</title>
        <authorList>
            <person name="Carrasco G."/>
        </authorList>
    </citation>
    <scope>NUCLEOTIDE SEQUENCE [LARGE SCALE GENOMIC DNA]</scope>
    <source>
        <strain evidence="7 8">CNM20130759</strain>
    </source>
</reference>
<dbReference type="GO" id="GO:0005886">
    <property type="term" value="C:plasma membrane"/>
    <property type="evidence" value="ECO:0007669"/>
    <property type="project" value="UniProtKB-SubCell"/>
</dbReference>
<dbReference type="PIRSF" id="PIRSF035875">
    <property type="entry name" value="RNase_BN"/>
    <property type="match status" value="1"/>
</dbReference>
<keyword evidence="3 6" id="KW-0812">Transmembrane</keyword>
<evidence type="ECO:0000313" key="8">
    <source>
        <dbReference type="Proteomes" id="UP000215506"/>
    </source>
</evidence>
<evidence type="ECO:0000256" key="3">
    <source>
        <dbReference type="ARBA" id="ARBA00022692"/>
    </source>
</evidence>
<feature type="transmembrane region" description="Helical" evidence="6">
    <location>
        <begin position="103"/>
        <end position="121"/>
    </location>
</feature>
<evidence type="ECO:0000256" key="6">
    <source>
        <dbReference type="SAM" id="Phobius"/>
    </source>
</evidence>
<gene>
    <name evidence="7" type="primary">yhjD</name>
    <name evidence="7" type="ORF">B7C42_02450</name>
</gene>
<evidence type="ECO:0000256" key="5">
    <source>
        <dbReference type="ARBA" id="ARBA00023136"/>
    </source>
</evidence>
<accession>A0A231H8Y4</accession>
<name>A0A231H8Y4_9NOCA</name>
<feature type="transmembrane region" description="Helical" evidence="6">
    <location>
        <begin position="41"/>
        <end position="65"/>
    </location>
</feature>
<dbReference type="PANTHER" id="PTHR30213">
    <property type="entry name" value="INNER MEMBRANE PROTEIN YHJD"/>
    <property type="match status" value="1"/>
</dbReference>
<dbReference type="AlphaFoldDB" id="A0A231H8Y4"/>
<keyword evidence="8" id="KW-1185">Reference proteome</keyword>
<evidence type="ECO:0000256" key="4">
    <source>
        <dbReference type="ARBA" id="ARBA00022989"/>
    </source>
</evidence>
<comment type="caution">
    <text evidence="7">The sequence shown here is derived from an EMBL/GenBank/DDBJ whole genome shotgun (WGS) entry which is preliminary data.</text>
</comment>
<feature type="transmembrane region" description="Helical" evidence="6">
    <location>
        <begin position="251"/>
        <end position="271"/>
    </location>
</feature>
<feature type="transmembrane region" description="Helical" evidence="6">
    <location>
        <begin position="219"/>
        <end position="239"/>
    </location>
</feature>
<dbReference type="EMBL" id="NGAF01000004">
    <property type="protein sequence ID" value="OXR45325.1"/>
    <property type="molecule type" value="Genomic_DNA"/>
</dbReference>
<feature type="transmembrane region" description="Helical" evidence="6">
    <location>
        <begin position="313"/>
        <end position="333"/>
    </location>
</feature>
<comment type="subcellular location">
    <subcellularLocation>
        <location evidence="1">Cell membrane</location>
        <topology evidence="1">Multi-pass membrane protein</topology>
    </subcellularLocation>
</comment>
<dbReference type="NCBIfam" id="TIGR00766">
    <property type="entry name" value="inner membrane protein YhjD"/>
    <property type="match status" value="1"/>
</dbReference>
<feature type="transmembrane region" description="Helical" evidence="6">
    <location>
        <begin position="148"/>
        <end position="169"/>
    </location>
</feature>
<feature type="transmembrane region" description="Helical" evidence="6">
    <location>
        <begin position="190"/>
        <end position="213"/>
    </location>
</feature>
<organism evidence="7 8">
    <name type="scientific">Nocardia cerradoensis</name>
    <dbReference type="NCBI Taxonomy" id="85688"/>
    <lineage>
        <taxon>Bacteria</taxon>
        <taxon>Bacillati</taxon>
        <taxon>Actinomycetota</taxon>
        <taxon>Actinomycetes</taxon>
        <taxon>Mycobacteriales</taxon>
        <taxon>Nocardiaceae</taxon>
        <taxon>Nocardia</taxon>
    </lineage>
</organism>
<dbReference type="PANTHER" id="PTHR30213:SF1">
    <property type="entry name" value="INNER MEMBRANE PROTEIN YHJD"/>
    <property type="match status" value="1"/>
</dbReference>